<dbReference type="Gene3D" id="1.10.472.60">
    <property type="entry name" value="putative protein disulfide isomerase domain"/>
    <property type="match status" value="1"/>
</dbReference>
<dbReference type="Pfam" id="PF13743">
    <property type="entry name" value="Thioredoxin_5"/>
    <property type="match status" value="1"/>
</dbReference>
<accession>A0A6G1WV37</accession>
<name>A0A6G1WV37_9HYPH</name>
<dbReference type="InterPro" id="IPR036249">
    <property type="entry name" value="Thioredoxin-like_sf"/>
</dbReference>
<dbReference type="AlphaFoldDB" id="A0A6G1WV37"/>
<evidence type="ECO:0000313" key="1">
    <source>
        <dbReference type="EMBL" id="MQW73609.1"/>
    </source>
</evidence>
<reference evidence="1" key="1">
    <citation type="journal article" date="2013" name="Genome Biol.">
        <title>Comparative genomics of the core and accessory genomes of 48 Sinorhizobium strains comprising five genospecies.</title>
        <authorList>
            <person name="Sugawara M."/>
            <person name="Epstein B."/>
            <person name="Badgley B.D."/>
            <person name="Unno T."/>
            <person name="Xu L."/>
            <person name="Reese J."/>
            <person name="Gyaneshwar P."/>
            <person name="Denny R."/>
            <person name="Mudge J."/>
            <person name="Bharti A.K."/>
            <person name="Farmer A.D."/>
            <person name="May G.D."/>
            <person name="Woodward J.E."/>
            <person name="Medigue C."/>
            <person name="Vallenet D."/>
            <person name="Lajus A."/>
            <person name="Rouy Z."/>
            <person name="Martinez-Vaz B."/>
            <person name="Tiffin P."/>
            <person name="Young N.D."/>
            <person name="Sadowsky M.J."/>
        </authorList>
    </citation>
    <scope>NUCLEOTIDE SEQUENCE</scope>
    <source>
        <strain evidence="1">M1</strain>
    </source>
</reference>
<protein>
    <submittedName>
        <fullName evidence="1">DsbA family protein</fullName>
    </submittedName>
</protein>
<gene>
    <name evidence="1" type="ORF">GHJ91_32340</name>
</gene>
<sequence>MVVLSSDRACQPAEQVRDPFVRPVPRVARLEEGTAQAAVEIVYYTDPLCCWSWAFEPQWRLLRYAFAGQLAWRYRMGGMLRSWTDYQDPVNSIHRPAQMGPLWLQAHYVSGMPVDGRIWTEDQPSSSWPACVLVKAAEAQSLLAAELVLRRLRQAVMTERRNIYREEVLHEIIDTCAEESPDVIDARRLRRDMGGEEARMSFMDDVKNARFRQIGRFPALVIRRPRTAGTLMIGWRPFDAVLKTLAQVAPELGSGRRPENADAYVAFWPQLTTPELKLALGAEI</sequence>
<comment type="caution">
    <text evidence="1">The sequence shown here is derived from an EMBL/GenBank/DDBJ whole genome shotgun (WGS) entry which is preliminary data.</text>
</comment>
<dbReference type="SUPFAM" id="SSF52833">
    <property type="entry name" value="Thioredoxin-like"/>
    <property type="match status" value="1"/>
</dbReference>
<dbReference type="Gene3D" id="3.40.30.10">
    <property type="entry name" value="Glutaredoxin"/>
    <property type="match status" value="1"/>
</dbReference>
<proteinExistence type="predicted"/>
<dbReference type="EMBL" id="WISB01000217">
    <property type="protein sequence ID" value="MQW73609.1"/>
    <property type="molecule type" value="Genomic_DNA"/>
</dbReference>
<organism evidence="1">
    <name type="scientific">Sinorhizobium medicae</name>
    <dbReference type="NCBI Taxonomy" id="110321"/>
    <lineage>
        <taxon>Bacteria</taxon>
        <taxon>Pseudomonadati</taxon>
        <taxon>Pseudomonadota</taxon>
        <taxon>Alphaproteobacteria</taxon>
        <taxon>Hyphomicrobiales</taxon>
        <taxon>Rhizobiaceae</taxon>
        <taxon>Sinorhizobium/Ensifer group</taxon>
        <taxon>Sinorhizobium</taxon>
    </lineage>
</organism>